<name>A0A2W5KVX5_9GAMM</name>
<reference evidence="3 4" key="1">
    <citation type="submission" date="2017-08" db="EMBL/GenBank/DDBJ databases">
        <title>Infants hospitalized years apart are colonized by the same room-sourced microbial strains.</title>
        <authorList>
            <person name="Brooks B."/>
            <person name="Olm M.R."/>
            <person name="Firek B.A."/>
            <person name="Baker R."/>
            <person name="Thomas B.C."/>
            <person name="Morowitz M.J."/>
            <person name="Banfield J.F."/>
        </authorList>
    </citation>
    <scope>NUCLEOTIDE SEQUENCE [LARGE SCALE GENOMIC DNA]</scope>
    <source>
        <strain evidence="3">S2_005_003_R2_42</strain>
    </source>
</reference>
<comment type="caution">
    <text evidence="3">The sequence shown here is derived from an EMBL/GenBank/DDBJ whole genome shotgun (WGS) entry which is preliminary data.</text>
</comment>
<evidence type="ECO:0000256" key="1">
    <source>
        <dbReference type="SAM" id="MobiDB-lite"/>
    </source>
</evidence>
<dbReference type="AlphaFoldDB" id="A0A2W5KVX5"/>
<protein>
    <submittedName>
        <fullName evidence="3">Uncharacterized protein</fullName>
    </submittedName>
</protein>
<sequence length="117" mass="12130">MTILPIRKSIRLLAAAVLASAVSAPIAAPAGKTPAAPATVEYTTLEDHVGDTVVIQTTLNTTRSGILRKYTSVVLTIELESGIELTVPRETIRSISLAAPGRPQNTPAAGDTGAQKN</sequence>
<dbReference type="EMBL" id="QFPO01000002">
    <property type="protein sequence ID" value="PZQ19558.1"/>
    <property type="molecule type" value="Genomic_DNA"/>
</dbReference>
<feature type="signal peptide" evidence="2">
    <location>
        <begin position="1"/>
        <end position="27"/>
    </location>
</feature>
<proteinExistence type="predicted"/>
<accession>A0A2W5KVX5</accession>
<evidence type="ECO:0000313" key="4">
    <source>
        <dbReference type="Proteomes" id="UP000249046"/>
    </source>
</evidence>
<evidence type="ECO:0000313" key="3">
    <source>
        <dbReference type="EMBL" id="PZQ19558.1"/>
    </source>
</evidence>
<feature type="chain" id="PRO_5015903217" evidence="2">
    <location>
        <begin position="28"/>
        <end position="117"/>
    </location>
</feature>
<organism evidence="3 4">
    <name type="scientific">Rhodanobacter denitrificans</name>
    <dbReference type="NCBI Taxonomy" id="666685"/>
    <lineage>
        <taxon>Bacteria</taxon>
        <taxon>Pseudomonadati</taxon>
        <taxon>Pseudomonadota</taxon>
        <taxon>Gammaproteobacteria</taxon>
        <taxon>Lysobacterales</taxon>
        <taxon>Rhodanobacteraceae</taxon>
        <taxon>Rhodanobacter</taxon>
    </lineage>
</organism>
<dbReference type="Proteomes" id="UP000249046">
    <property type="component" value="Unassembled WGS sequence"/>
</dbReference>
<evidence type="ECO:0000256" key="2">
    <source>
        <dbReference type="SAM" id="SignalP"/>
    </source>
</evidence>
<keyword evidence="2" id="KW-0732">Signal</keyword>
<feature type="region of interest" description="Disordered" evidence="1">
    <location>
        <begin position="96"/>
        <end position="117"/>
    </location>
</feature>
<gene>
    <name evidence="3" type="ORF">DI564_02310</name>
</gene>